<dbReference type="EnsemblMetazoa" id="XM_028283532.2">
    <property type="protein sequence ID" value="XP_028139333.1"/>
    <property type="gene ID" value="LOC114333618"/>
</dbReference>
<evidence type="ECO:0000313" key="6">
    <source>
        <dbReference type="RefSeq" id="XP_028139333.1"/>
    </source>
</evidence>
<evidence type="ECO:0000256" key="2">
    <source>
        <dbReference type="SAM" id="MobiDB-lite"/>
    </source>
</evidence>
<feature type="compositionally biased region" description="Low complexity" evidence="2">
    <location>
        <begin position="215"/>
        <end position="231"/>
    </location>
</feature>
<evidence type="ECO:0000313" key="5">
    <source>
        <dbReference type="Proteomes" id="UP001652700"/>
    </source>
</evidence>
<feature type="signal peptide" evidence="3">
    <location>
        <begin position="1"/>
        <end position="19"/>
    </location>
</feature>
<reference evidence="6" key="1">
    <citation type="submission" date="2025-04" db="UniProtKB">
        <authorList>
            <consortium name="RefSeq"/>
        </authorList>
    </citation>
    <scope>IDENTIFICATION</scope>
    <source>
        <tissue evidence="6">Whole insect</tissue>
    </source>
</reference>
<keyword evidence="1" id="KW-0193">Cuticle</keyword>
<organism evidence="6">
    <name type="scientific">Diabrotica virgifera virgifera</name>
    <name type="common">western corn rootworm</name>
    <dbReference type="NCBI Taxonomy" id="50390"/>
    <lineage>
        <taxon>Eukaryota</taxon>
        <taxon>Metazoa</taxon>
        <taxon>Ecdysozoa</taxon>
        <taxon>Arthropoda</taxon>
        <taxon>Hexapoda</taxon>
        <taxon>Insecta</taxon>
        <taxon>Pterygota</taxon>
        <taxon>Neoptera</taxon>
        <taxon>Endopterygota</taxon>
        <taxon>Coleoptera</taxon>
        <taxon>Polyphaga</taxon>
        <taxon>Cucujiformia</taxon>
        <taxon>Chrysomeloidea</taxon>
        <taxon>Chrysomelidae</taxon>
        <taxon>Galerucinae</taxon>
        <taxon>Diabroticina</taxon>
        <taxon>Diabroticites</taxon>
        <taxon>Diabrotica</taxon>
    </lineage>
</organism>
<dbReference type="RefSeq" id="XP_028139333.1">
    <property type="nucleotide sequence ID" value="XM_028283532.1"/>
</dbReference>
<keyword evidence="5" id="KW-1185">Reference proteome</keyword>
<dbReference type="Proteomes" id="UP001652700">
    <property type="component" value="Unplaced"/>
</dbReference>
<gene>
    <name evidence="6" type="primary">LOC114333618</name>
</gene>
<dbReference type="PROSITE" id="PS51155">
    <property type="entry name" value="CHIT_BIND_RR_2"/>
    <property type="match status" value="1"/>
</dbReference>
<evidence type="ECO:0000313" key="4">
    <source>
        <dbReference type="EnsemblMetazoa" id="XP_028139333.1"/>
    </source>
</evidence>
<dbReference type="AlphaFoldDB" id="A0A6P7G2Q4"/>
<dbReference type="GeneID" id="114333618"/>
<evidence type="ECO:0000256" key="3">
    <source>
        <dbReference type="SAM" id="SignalP"/>
    </source>
</evidence>
<dbReference type="InParanoid" id="A0A6P7G2Q4"/>
<feature type="region of interest" description="Disordered" evidence="2">
    <location>
        <begin position="204"/>
        <end position="248"/>
    </location>
</feature>
<protein>
    <submittedName>
        <fullName evidence="6">Cell wall protein DAN4-like</fullName>
    </submittedName>
</protein>
<reference evidence="4" key="2">
    <citation type="submission" date="2025-05" db="UniProtKB">
        <authorList>
            <consortium name="EnsemblMetazoa"/>
        </authorList>
    </citation>
    <scope>IDENTIFICATION</scope>
</reference>
<dbReference type="GO" id="GO:0042302">
    <property type="term" value="F:structural constituent of cuticle"/>
    <property type="evidence" value="ECO:0007669"/>
    <property type="project" value="UniProtKB-UniRule"/>
</dbReference>
<dbReference type="KEGG" id="dvv:114333618"/>
<sequence length="459" mass="50548">MFSKAAVIVLVVQCVVVFSAPQGNPDKVVTTVVNGNQKMQDLLDSLSGPVPTTTSTGGNVIKKTTTTTTTTTTKKGAPVVSEAEQLRVLLQNPQFAKELRQFLFQFLKMYNALHKGAETSETVTTTENLDIQSLMKNPSFVKFLGGFFGNSEKATGTGMASIVNELINQEKNAENTKTTVTEETVVNGHSRPVEVVVKPVTTVSNDPDSLIDQITSSTSTKTSSSTSSSTSETNPTMTVVNGGPTNLPSRYLTNDVTVTTNSEPSISTSENVLNELRKQAVNDQRESNKVMTTSTTTTNKNRYGYDEQPNGEYNRATVIISRPETSVIDSKEQWSKVKMSAEELRQQAKNAKYQFATQIDDKIEGNFQQRAEIRENGVVYGKYSYDDGYNWRTVYYEADVNGFRITKEEVRPSHMKTLTGEASVQTLVNGNLVDYHITEKDINQGVGRKPVVYNTPNVM</sequence>
<dbReference type="OrthoDB" id="8195082at2759"/>
<dbReference type="Pfam" id="PF00379">
    <property type="entry name" value="Chitin_bind_4"/>
    <property type="match status" value="1"/>
</dbReference>
<name>A0A6P7G2Q4_DIAVI</name>
<feature type="chain" id="PRO_5027946850" evidence="3">
    <location>
        <begin position="20"/>
        <end position="459"/>
    </location>
</feature>
<feature type="compositionally biased region" description="Polar residues" evidence="2">
    <location>
        <begin position="232"/>
        <end position="248"/>
    </location>
</feature>
<evidence type="ECO:0000256" key="1">
    <source>
        <dbReference type="PROSITE-ProRule" id="PRU00497"/>
    </source>
</evidence>
<keyword evidence="3" id="KW-0732">Signal</keyword>
<feature type="region of interest" description="Disordered" evidence="2">
    <location>
        <begin position="281"/>
        <end position="310"/>
    </location>
</feature>
<dbReference type="InterPro" id="IPR000618">
    <property type="entry name" value="Insect_cuticle"/>
</dbReference>
<accession>A0A6P7G2Q4</accession>
<proteinExistence type="predicted"/>